<reference evidence="6" key="1">
    <citation type="journal article" date="2020" name="Mol. Plant Microbe Interact.">
        <title>Genome Sequence of the Biocontrol Agent Coniothyrium minitans strain Conio (IMI 134523).</title>
        <authorList>
            <person name="Patel D."/>
            <person name="Shittu T.A."/>
            <person name="Baroncelli R."/>
            <person name="Muthumeenakshi S."/>
            <person name="Osborne T.H."/>
            <person name="Janganan T.K."/>
            <person name="Sreenivasaprasad S."/>
        </authorList>
    </citation>
    <scope>NUCLEOTIDE SEQUENCE</scope>
    <source>
        <strain evidence="6">Conio</strain>
    </source>
</reference>
<feature type="compositionally biased region" description="Basic and acidic residues" evidence="5">
    <location>
        <begin position="57"/>
        <end position="66"/>
    </location>
</feature>
<feature type="compositionally biased region" description="Basic and acidic residues" evidence="5">
    <location>
        <begin position="24"/>
        <end position="33"/>
    </location>
</feature>
<evidence type="ECO:0000256" key="4">
    <source>
        <dbReference type="ARBA" id="ARBA00023163"/>
    </source>
</evidence>
<dbReference type="GO" id="GO:0003677">
    <property type="term" value="F:DNA binding"/>
    <property type="evidence" value="ECO:0007669"/>
    <property type="project" value="UniProtKB-KW"/>
</dbReference>
<keyword evidence="1" id="KW-0862">Zinc</keyword>
<organism evidence="6 7">
    <name type="scientific">Paraphaeosphaeria minitans</name>
    <dbReference type="NCBI Taxonomy" id="565426"/>
    <lineage>
        <taxon>Eukaryota</taxon>
        <taxon>Fungi</taxon>
        <taxon>Dikarya</taxon>
        <taxon>Ascomycota</taxon>
        <taxon>Pezizomycotina</taxon>
        <taxon>Dothideomycetes</taxon>
        <taxon>Pleosporomycetidae</taxon>
        <taxon>Pleosporales</taxon>
        <taxon>Massarineae</taxon>
        <taxon>Didymosphaeriaceae</taxon>
        <taxon>Paraphaeosphaeria</taxon>
    </lineage>
</organism>
<feature type="region of interest" description="Disordered" evidence="5">
    <location>
        <begin position="1"/>
        <end position="108"/>
    </location>
</feature>
<comment type="caution">
    <text evidence="6">The sequence shown here is derived from an EMBL/GenBank/DDBJ whole genome shotgun (WGS) entry which is preliminary data.</text>
</comment>
<dbReference type="Proteomes" id="UP000756921">
    <property type="component" value="Unassembled WGS sequence"/>
</dbReference>
<evidence type="ECO:0000313" key="6">
    <source>
        <dbReference type="EMBL" id="KAF9738733.1"/>
    </source>
</evidence>
<evidence type="ECO:0000313" key="7">
    <source>
        <dbReference type="Proteomes" id="UP000756921"/>
    </source>
</evidence>
<evidence type="ECO:0000256" key="2">
    <source>
        <dbReference type="ARBA" id="ARBA00023015"/>
    </source>
</evidence>
<keyword evidence="2" id="KW-0805">Transcription regulation</keyword>
<dbReference type="EMBL" id="WJXW01000003">
    <property type="protein sequence ID" value="KAF9738733.1"/>
    <property type="molecule type" value="Genomic_DNA"/>
</dbReference>
<dbReference type="PANTHER" id="PTHR47171:SF2">
    <property type="entry name" value="TRANSCRIPTION FACTOR, PUTATIVE-RELATED"/>
    <property type="match status" value="1"/>
</dbReference>
<dbReference type="OrthoDB" id="10251155at2759"/>
<proteinExistence type="predicted"/>
<dbReference type="PANTHER" id="PTHR47171">
    <property type="entry name" value="FARA-RELATED"/>
    <property type="match status" value="1"/>
</dbReference>
<dbReference type="InterPro" id="IPR052073">
    <property type="entry name" value="Amide_Lactam_Regulators"/>
</dbReference>
<gene>
    <name evidence="6" type="ORF">PMIN01_04016</name>
</gene>
<name>A0A9P6GPB3_9PLEO</name>
<dbReference type="CDD" id="cd12148">
    <property type="entry name" value="fungal_TF_MHR"/>
    <property type="match status" value="2"/>
</dbReference>
<evidence type="ECO:0000256" key="1">
    <source>
        <dbReference type="ARBA" id="ARBA00022833"/>
    </source>
</evidence>
<evidence type="ECO:0000256" key="3">
    <source>
        <dbReference type="ARBA" id="ARBA00023125"/>
    </source>
</evidence>
<sequence length="289" mass="32405">MNTNVFLERESGNALPSRRRPKSKSLDATKSDDTNGAAPPNTSNEGSFSSMSNDFVRTARSEDGVERPGGTSFTGGSVLLAQHAEHNYPTPTQNSNKDTQERKHGVASNNVSYLGRLEYLRNDVPVNDDAGLPNEMPRKTSDTDLSILRIQRVEELPPRSTRDSLIEAFWARCYPWTPVVEREWEHKKSLEDRLFRWLKTLPDHLQLCHSTEGRPLKEYNPAAWQLHIQYFTVVVIFNRSPDGNPSTASVLASSFIAGIFADLIACDQLQYLGPIFTFYCLTTGIAQLS</sequence>
<protein>
    <submittedName>
        <fullName evidence="6">Uncharacterized protein</fullName>
    </submittedName>
</protein>
<keyword evidence="4" id="KW-0804">Transcription</keyword>
<accession>A0A9P6GPB3</accession>
<feature type="compositionally biased region" description="Polar residues" evidence="5">
    <location>
        <begin position="40"/>
        <end position="55"/>
    </location>
</feature>
<evidence type="ECO:0000256" key="5">
    <source>
        <dbReference type="SAM" id="MobiDB-lite"/>
    </source>
</evidence>
<keyword evidence="3" id="KW-0238">DNA-binding</keyword>
<dbReference type="AlphaFoldDB" id="A0A9P6GPB3"/>
<keyword evidence="7" id="KW-1185">Reference proteome</keyword>